<dbReference type="Pfam" id="PF00959">
    <property type="entry name" value="Phage_lysozyme"/>
    <property type="match status" value="1"/>
</dbReference>
<dbReference type="Gene3D" id="1.10.530.40">
    <property type="match status" value="1"/>
</dbReference>
<name>A0ABS2DSV0_9BURK</name>
<sequence>MNAYGSYSPNLVFDFIAREEGCRLKAYRCSAGVLTIGYGHTAGVKEGDEISQEQADTWLREDIAETAHEFAHYVNVPVSEGMYVALTSLAFNLGASNVPRKCPKIMRALNSKDYEAAAKEFLDVTGGGPGLVGRRKREYERFMEGL</sequence>
<keyword evidence="5" id="KW-1035">Host cytoplasm</keyword>
<evidence type="ECO:0000256" key="7">
    <source>
        <dbReference type="RuleBase" id="RU003788"/>
    </source>
</evidence>
<comment type="caution">
    <text evidence="8">The sequence shown here is derived from an EMBL/GenBank/DDBJ whole genome shotgun (WGS) entry which is preliminary data.</text>
</comment>
<keyword evidence="2 7" id="KW-0929">Antimicrobial</keyword>
<evidence type="ECO:0000256" key="4">
    <source>
        <dbReference type="ARBA" id="ARBA00022801"/>
    </source>
</evidence>
<protein>
    <recommendedName>
        <fullName evidence="7">Lysozyme</fullName>
        <ecNumber evidence="7">3.2.1.17</ecNumber>
    </recommendedName>
</protein>
<dbReference type="HAMAP" id="MF_04110">
    <property type="entry name" value="ENDOLYSIN_T4"/>
    <property type="match status" value="1"/>
</dbReference>
<dbReference type="InterPro" id="IPR002196">
    <property type="entry name" value="Glyco_hydro_24"/>
</dbReference>
<evidence type="ECO:0000256" key="1">
    <source>
        <dbReference type="ARBA" id="ARBA00000632"/>
    </source>
</evidence>
<dbReference type="InterPro" id="IPR051018">
    <property type="entry name" value="Bacteriophage_GH24"/>
</dbReference>
<comment type="catalytic activity">
    <reaction evidence="1 7">
        <text>Hydrolysis of (1-&gt;4)-beta-linkages between N-acetylmuramic acid and N-acetyl-D-glucosamine residues in a peptidoglycan and between N-acetyl-D-glucosamine residues in chitodextrins.</text>
        <dbReference type="EC" id="3.2.1.17"/>
    </reaction>
</comment>
<proteinExistence type="inferred from homology"/>
<dbReference type="CDD" id="cd00737">
    <property type="entry name" value="lyz_endolysin_autolysin"/>
    <property type="match status" value="1"/>
</dbReference>
<evidence type="ECO:0000256" key="2">
    <source>
        <dbReference type="ARBA" id="ARBA00022529"/>
    </source>
</evidence>
<organism evidence="8 9">
    <name type="scientific">Sutterella massiliensis</name>
    <dbReference type="NCBI Taxonomy" id="1816689"/>
    <lineage>
        <taxon>Bacteria</taxon>
        <taxon>Pseudomonadati</taxon>
        <taxon>Pseudomonadota</taxon>
        <taxon>Betaproteobacteria</taxon>
        <taxon>Burkholderiales</taxon>
        <taxon>Sutterellaceae</taxon>
        <taxon>Sutterella</taxon>
    </lineage>
</organism>
<evidence type="ECO:0000256" key="3">
    <source>
        <dbReference type="ARBA" id="ARBA00022638"/>
    </source>
</evidence>
<comment type="similarity">
    <text evidence="7">Belongs to the glycosyl hydrolase 24 family.</text>
</comment>
<dbReference type="EC" id="3.2.1.17" evidence="7"/>
<reference evidence="8 9" key="1">
    <citation type="journal article" date="2021" name="Sci. Rep.">
        <title>The distribution of antibiotic resistance genes in chicken gut microbiota commensals.</title>
        <authorList>
            <person name="Juricova H."/>
            <person name="Matiasovicova J."/>
            <person name="Kubasova T."/>
            <person name="Cejkova D."/>
            <person name="Rychlik I."/>
        </authorList>
    </citation>
    <scope>NUCLEOTIDE SEQUENCE [LARGE SCALE GENOMIC DNA]</scope>
    <source>
        <strain evidence="8 9">An829</strain>
    </source>
</reference>
<evidence type="ECO:0000313" key="9">
    <source>
        <dbReference type="Proteomes" id="UP000715095"/>
    </source>
</evidence>
<dbReference type="InterPro" id="IPR023346">
    <property type="entry name" value="Lysozyme-like_dom_sf"/>
</dbReference>
<dbReference type="PANTHER" id="PTHR38107">
    <property type="match status" value="1"/>
</dbReference>
<dbReference type="EMBL" id="JACJJC010000011">
    <property type="protein sequence ID" value="MBM6704421.1"/>
    <property type="molecule type" value="Genomic_DNA"/>
</dbReference>
<dbReference type="SUPFAM" id="SSF53955">
    <property type="entry name" value="Lysozyme-like"/>
    <property type="match status" value="1"/>
</dbReference>
<accession>A0ABS2DSV0</accession>
<evidence type="ECO:0000313" key="8">
    <source>
        <dbReference type="EMBL" id="MBM6704421.1"/>
    </source>
</evidence>
<keyword evidence="9" id="KW-1185">Reference proteome</keyword>
<dbReference type="RefSeq" id="WP_205103199.1">
    <property type="nucleotide sequence ID" value="NZ_JACJJC010000011.1"/>
</dbReference>
<dbReference type="InterPro" id="IPR033907">
    <property type="entry name" value="Endolysin_autolysin"/>
</dbReference>
<dbReference type="InterPro" id="IPR023347">
    <property type="entry name" value="Lysozyme_dom_sf"/>
</dbReference>
<keyword evidence="6 7" id="KW-0326">Glycosidase</keyword>
<gene>
    <name evidence="8" type="ORF">H6A60_08005</name>
</gene>
<dbReference type="PANTHER" id="PTHR38107:SF3">
    <property type="entry name" value="LYSOZYME RRRD-RELATED"/>
    <property type="match status" value="1"/>
</dbReference>
<dbReference type="InterPro" id="IPR034690">
    <property type="entry name" value="Endolysin_T4_type"/>
</dbReference>
<evidence type="ECO:0000256" key="6">
    <source>
        <dbReference type="ARBA" id="ARBA00023295"/>
    </source>
</evidence>
<evidence type="ECO:0000256" key="5">
    <source>
        <dbReference type="ARBA" id="ARBA00023200"/>
    </source>
</evidence>
<keyword evidence="4 7" id="KW-0378">Hydrolase</keyword>
<keyword evidence="3 7" id="KW-0081">Bacteriolytic enzyme</keyword>
<dbReference type="Proteomes" id="UP000715095">
    <property type="component" value="Unassembled WGS sequence"/>
</dbReference>